<name>A0A377J0V8_9PAST</name>
<organism evidence="1 2">
    <name type="scientific">Haemophilus pittmaniae</name>
    <dbReference type="NCBI Taxonomy" id="249188"/>
    <lineage>
        <taxon>Bacteria</taxon>
        <taxon>Pseudomonadati</taxon>
        <taxon>Pseudomonadota</taxon>
        <taxon>Gammaproteobacteria</taxon>
        <taxon>Pasteurellales</taxon>
        <taxon>Pasteurellaceae</taxon>
        <taxon>Haemophilus</taxon>
    </lineage>
</organism>
<gene>
    <name evidence="1" type="ORF">NCTC13335_01959</name>
</gene>
<accession>A0A377J0V8</accession>
<keyword evidence="2" id="KW-1185">Reference proteome</keyword>
<proteinExistence type="predicted"/>
<dbReference type="AlphaFoldDB" id="A0A377J0V8"/>
<protein>
    <submittedName>
        <fullName evidence="1">Uncharacterized protein</fullName>
    </submittedName>
</protein>
<dbReference type="EMBL" id="UGHS01000004">
    <property type="protein sequence ID" value="STO94042.1"/>
    <property type="molecule type" value="Genomic_DNA"/>
</dbReference>
<reference evidence="1 2" key="1">
    <citation type="submission" date="2018-06" db="EMBL/GenBank/DDBJ databases">
        <authorList>
            <consortium name="Pathogen Informatics"/>
            <person name="Doyle S."/>
        </authorList>
    </citation>
    <scope>NUCLEOTIDE SEQUENCE [LARGE SCALE GENOMIC DNA]</scope>
    <source>
        <strain evidence="1 2">NCTC13335</strain>
    </source>
</reference>
<dbReference type="RefSeq" id="WP_007242554.1">
    <property type="nucleotide sequence ID" value="NZ_JAHAHE010000006.1"/>
</dbReference>
<evidence type="ECO:0000313" key="1">
    <source>
        <dbReference type="EMBL" id="STO94042.1"/>
    </source>
</evidence>
<sequence>MLRVIDRGHNAKAVAGDVASTIFCNPVSLFNIIGACRAKIYTHNREDLQGDDTTIENLAKTYAYPKYKALLQEKLSFDKAGDFTKIPVYFIPGQNYLVYGDNDDYKLRVGFSVYIKYSRVDGMFTCNEEKAGIPLAQWQANNYELAAKESQTLLDRCFQRLDQEHFNKVSKHLQESEKEFL</sequence>
<evidence type="ECO:0000313" key="2">
    <source>
        <dbReference type="Proteomes" id="UP000255264"/>
    </source>
</evidence>
<dbReference type="Proteomes" id="UP000255264">
    <property type="component" value="Unassembled WGS sequence"/>
</dbReference>
<dbReference type="OrthoDB" id="6628715at2"/>